<evidence type="ECO:0000313" key="2">
    <source>
        <dbReference type="EMBL" id="EJW98233.1"/>
    </source>
</evidence>
<dbReference type="InterPro" id="IPR015890">
    <property type="entry name" value="Chorismate_C"/>
</dbReference>
<dbReference type="PANTHER" id="PTHR11236:SF50">
    <property type="entry name" value="AMINODEOXYCHORISMATE SYNTHASE COMPONENT 1"/>
    <property type="match status" value="1"/>
</dbReference>
<dbReference type="SUPFAM" id="SSF56322">
    <property type="entry name" value="ADC synthase"/>
    <property type="match status" value="1"/>
</dbReference>
<reference evidence="2" key="1">
    <citation type="journal article" date="2012" name="PLoS ONE">
        <title>Gene sets for utilization of primary and secondary nutrition supplies in the distal gut of endangered iberian lynx.</title>
        <authorList>
            <person name="Alcaide M."/>
            <person name="Messina E."/>
            <person name="Richter M."/>
            <person name="Bargiela R."/>
            <person name="Peplies J."/>
            <person name="Huws S.A."/>
            <person name="Newbold C.J."/>
            <person name="Golyshin P.N."/>
            <person name="Simon M.A."/>
            <person name="Lopez G."/>
            <person name="Yakimov M.M."/>
            <person name="Ferrer M."/>
        </authorList>
    </citation>
    <scope>NUCLEOTIDE SEQUENCE</scope>
</reference>
<dbReference type="GO" id="GO:0000162">
    <property type="term" value="P:L-tryptophan biosynthetic process"/>
    <property type="evidence" value="ECO:0007669"/>
    <property type="project" value="TreeGrafter"/>
</dbReference>
<dbReference type="InterPro" id="IPR005801">
    <property type="entry name" value="ADC_synthase"/>
</dbReference>
<dbReference type="NCBIfam" id="NF005486">
    <property type="entry name" value="PRK07093.1"/>
    <property type="match status" value="1"/>
</dbReference>
<feature type="domain" description="Chorismate-utilising enzyme C-terminal" evidence="1">
    <location>
        <begin position="71"/>
        <end position="316"/>
    </location>
</feature>
<dbReference type="Pfam" id="PF00425">
    <property type="entry name" value="Chorismate_bind"/>
    <property type="match status" value="1"/>
</dbReference>
<sequence length="323" mass="35865">MIFEQINQLGSRRIPFFFMISFDGSEAVVLPLTDLAAHGIAVSFHGQPYGLEVQPVATAPCAVSTKPVSASTYRKGFACVQGGIQAGNSYLLNLTFPTDVTTDYTLEDIYLAAEAAYKVYWKDRLVFFSPEAFVRIADNRISSFPMKGTIDAALPDALQQLLDSRKELYEHYTIVDLIRNDLAMVADRVVVDRFRYHEKIATASGREIYQTSSEISGTLSPSWPDQLGTLLQRLLPAGSISGAPKAKTLEIIREAEIDNRGFYSGVTGIFDGTSLTSCVNIRFLEQLCPGHYRYRSGGGITCNSQCEEEYNELITKVYVPRLY</sequence>
<accession>J9FUQ4</accession>
<proteinExistence type="predicted"/>
<evidence type="ECO:0000259" key="1">
    <source>
        <dbReference type="Pfam" id="PF00425"/>
    </source>
</evidence>
<dbReference type="Gene3D" id="3.60.120.10">
    <property type="entry name" value="Anthranilate synthase"/>
    <property type="match status" value="1"/>
</dbReference>
<protein>
    <submittedName>
        <fullName evidence="2">Para-aminobenzoate synthase component I</fullName>
    </submittedName>
</protein>
<dbReference type="GO" id="GO:0046820">
    <property type="term" value="F:4-amino-4-deoxychorismate synthase activity"/>
    <property type="evidence" value="ECO:0007669"/>
    <property type="project" value="TreeGrafter"/>
</dbReference>
<dbReference type="PRINTS" id="PR00095">
    <property type="entry name" value="ANTSNTHASEI"/>
</dbReference>
<dbReference type="AlphaFoldDB" id="J9FUQ4"/>
<dbReference type="PANTHER" id="PTHR11236">
    <property type="entry name" value="AMINOBENZOATE/ANTHRANILATE SYNTHASE"/>
    <property type="match status" value="1"/>
</dbReference>
<dbReference type="EMBL" id="AMCI01004366">
    <property type="protein sequence ID" value="EJW98233.1"/>
    <property type="molecule type" value="Genomic_DNA"/>
</dbReference>
<dbReference type="InterPro" id="IPR019999">
    <property type="entry name" value="Anth_synth_I-like"/>
</dbReference>
<name>J9FUQ4_9ZZZZ</name>
<gene>
    <name evidence="2" type="ORF">EVA_13661</name>
</gene>
<organism evidence="2">
    <name type="scientific">gut metagenome</name>
    <dbReference type="NCBI Taxonomy" id="749906"/>
    <lineage>
        <taxon>unclassified sequences</taxon>
        <taxon>metagenomes</taxon>
        <taxon>organismal metagenomes</taxon>
    </lineage>
</organism>
<comment type="caution">
    <text evidence="2">The sequence shown here is derived from an EMBL/GenBank/DDBJ whole genome shotgun (WGS) entry which is preliminary data.</text>
</comment>